<sequence length="471" mass="54109">MVFANLFFLCLFFPLNLAFYYSSRSLTYRNAVLVAFSLFFYAWGEPVWITLLLFSAAIDYFHGLYAEKYRGTPKAKRAVISSLVLNLGLLGIFKYSGFLVSTINSLLGLSLPVPGFSLPIGISFYTFQTISYVIDVYRGEVKAQRSFGKFLLFVSCYHQLVAGPIVRYSQVAAEIEDRKVTIHDFSDGLTRFCLGLSKKVIVANYAGSLVGRFMDGDLSTLSVAGAWYGIILFALQIYFDFSGYSDMAIGLGRMFGFHYAENFNYPYISTSATEFWRRWHMSLGGFFRDYLYIPLGGSRHGAARTYINTFIVWFATGLWHGASWNFVLWGLFYGFLIMIEKAFLLRALDRLPAVFSHLYFLVVMLTGWVFFYFTDMSRVWAYLGVMFGLSGNPLGDVSTRLLFFNNIFWFLLAIAFCLPLVRWFKRYFSRLESRKQDILLYVQPVMNVILLIVCIAQLAGQSYNPFLYFRF</sequence>
<keyword evidence="4 8" id="KW-0812">Transmembrane</keyword>
<evidence type="ECO:0000256" key="4">
    <source>
        <dbReference type="ARBA" id="ARBA00022692"/>
    </source>
</evidence>
<dbReference type="InterPro" id="IPR028362">
    <property type="entry name" value="AlgI"/>
</dbReference>
<evidence type="ECO:0000256" key="6">
    <source>
        <dbReference type="ARBA" id="ARBA00023136"/>
    </source>
</evidence>
<comment type="subcellular location">
    <subcellularLocation>
        <location evidence="1">Cell membrane</location>
        <topology evidence="1">Multi-pass membrane protein</topology>
    </subcellularLocation>
</comment>
<keyword evidence="5 8" id="KW-1133">Transmembrane helix</keyword>
<feature type="transmembrane region" description="Helical" evidence="8">
    <location>
        <begin position="322"/>
        <end position="339"/>
    </location>
</feature>
<protein>
    <submittedName>
        <fullName evidence="9">Peptidoglycan O-acetyltransferase</fullName>
        <ecNumber evidence="9">2.3.1.-</ecNumber>
    </submittedName>
</protein>
<evidence type="ECO:0000256" key="8">
    <source>
        <dbReference type="SAM" id="Phobius"/>
    </source>
</evidence>
<evidence type="ECO:0000256" key="3">
    <source>
        <dbReference type="ARBA" id="ARBA00022475"/>
    </source>
</evidence>
<evidence type="ECO:0000256" key="1">
    <source>
        <dbReference type="ARBA" id="ARBA00004651"/>
    </source>
</evidence>
<dbReference type="InterPro" id="IPR051085">
    <property type="entry name" value="MB_O-acyltransferase"/>
</dbReference>
<feature type="transmembrane region" description="Helical" evidence="8">
    <location>
        <begin position="34"/>
        <end position="58"/>
    </location>
</feature>
<dbReference type="GO" id="GO:0005886">
    <property type="term" value="C:plasma membrane"/>
    <property type="evidence" value="ECO:0007669"/>
    <property type="project" value="UniProtKB-SubCell"/>
</dbReference>
<dbReference type="InterPro" id="IPR004299">
    <property type="entry name" value="MBOAT_fam"/>
</dbReference>
<evidence type="ECO:0000256" key="7">
    <source>
        <dbReference type="PIRNR" id="PIRNR016636"/>
    </source>
</evidence>
<feature type="transmembrane region" description="Helical" evidence="8">
    <location>
        <begin position="78"/>
        <end position="96"/>
    </location>
</feature>
<dbReference type="GO" id="GO:0016746">
    <property type="term" value="F:acyltransferase activity"/>
    <property type="evidence" value="ECO:0007669"/>
    <property type="project" value="UniProtKB-KW"/>
</dbReference>
<name>A0A6N2QXU1_9FIRM</name>
<keyword evidence="7 9" id="KW-0012">Acyltransferase</keyword>
<evidence type="ECO:0000256" key="2">
    <source>
        <dbReference type="ARBA" id="ARBA00010323"/>
    </source>
</evidence>
<dbReference type="PANTHER" id="PTHR13285:SF18">
    <property type="entry name" value="PROTEIN-CYSTEINE N-PALMITOYLTRANSFERASE RASP"/>
    <property type="match status" value="1"/>
</dbReference>
<dbReference type="PIRSF" id="PIRSF016636">
    <property type="entry name" value="AlgI_DltB"/>
    <property type="match status" value="1"/>
</dbReference>
<keyword evidence="6 7" id="KW-0472">Membrane</keyword>
<dbReference type="InterPro" id="IPR024194">
    <property type="entry name" value="Ac/AlaTfrase_AlgI/DltB"/>
</dbReference>
<feature type="transmembrane region" description="Helical" evidence="8">
    <location>
        <begin position="445"/>
        <end position="463"/>
    </location>
</feature>
<dbReference type="AlphaFoldDB" id="A0A6N2QXU1"/>
<keyword evidence="7 9" id="KW-0808">Transferase</keyword>
<feature type="transmembrane region" description="Helical" evidence="8">
    <location>
        <begin position="116"/>
        <end position="137"/>
    </location>
</feature>
<reference evidence="9" key="1">
    <citation type="submission" date="2019-11" db="EMBL/GenBank/DDBJ databases">
        <authorList>
            <person name="Feng L."/>
        </authorList>
    </citation>
    <scope>NUCLEOTIDE SEQUENCE</scope>
    <source>
        <strain evidence="9">AundefinedLFYP135</strain>
    </source>
</reference>
<gene>
    <name evidence="9" type="primary">patA_1</name>
    <name evidence="9" type="ORF">AULFYP135_00050</name>
</gene>
<dbReference type="EMBL" id="CACRSL010000003">
    <property type="protein sequence ID" value="VYS72791.1"/>
    <property type="molecule type" value="Genomic_DNA"/>
</dbReference>
<dbReference type="PANTHER" id="PTHR13285">
    <property type="entry name" value="ACYLTRANSFERASE"/>
    <property type="match status" value="1"/>
</dbReference>
<keyword evidence="3 7" id="KW-1003">Cell membrane</keyword>
<organism evidence="9">
    <name type="scientific">uncultured Anaerotruncus sp</name>
    <dbReference type="NCBI Taxonomy" id="905011"/>
    <lineage>
        <taxon>Bacteria</taxon>
        <taxon>Bacillati</taxon>
        <taxon>Bacillota</taxon>
        <taxon>Clostridia</taxon>
        <taxon>Eubacteriales</taxon>
        <taxon>Oscillospiraceae</taxon>
        <taxon>Anaerotruncus</taxon>
        <taxon>environmental samples</taxon>
    </lineage>
</organism>
<dbReference type="GO" id="GO:0042121">
    <property type="term" value="P:alginic acid biosynthetic process"/>
    <property type="evidence" value="ECO:0007669"/>
    <property type="project" value="InterPro"/>
</dbReference>
<dbReference type="Pfam" id="PF03062">
    <property type="entry name" value="MBOAT"/>
    <property type="match status" value="1"/>
</dbReference>
<comment type="similarity">
    <text evidence="2 7">Belongs to the membrane-bound acyltransferase family.</text>
</comment>
<evidence type="ECO:0000256" key="5">
    <source>
        <dbReference type="ARBA" id="ARBA00022989"/>
    </source>
</evidence>
<feature type="transmembrane region" description="Helical" evidence="8">
    <location>
        <begin position="351"/>
        <end position="373"/>
    </location>
</feature>
<evidence type="ECO:0000313" key="9">
    <source>
        <dbReference type="EMBL" id="VYS72791.1"/>
    </source>
</evidence>
<proteinExistence type="inferred from homology"/>
<feature type="transmembrane region" description="Helical" evidence="8">
    <location>
        <begin position="407"/>
        <end position="424"/>
    </location>
</feature>
<accession>A0A6N2QXU1</accession>
<feature type="transmembrane region" description="Helical" evidence="8">
    <location>
        <begin position="218"/>
        <end position="239"/>
    </location>
</feature>
<dbReference type="PIRSF" id="PIRSF500217">
    <property type="entry name" value="AlgI"/>
    <property type="match status" value="1"/>
</dbReference>
<dbReference type="EC" id="2.3.1.-" evidence="9"/>